<dbReference type="InterPro" id="IPR005467">
    <property type="entry name" value="His_kinase_dom"/>
</dbReference>
<keyword evidence="9" id="KW-0732">Signal</keyword>
<evidence type="ECO:0000256" key="6">
    <source>
        <dbReference type="ARBA" id="ARBA00022777"/>
    </source>
</evidence>
<dbReference type="GO" id="GO:0005524">
    <property type="term" value="F:ATP binding"/>
    <property type="evidence" value="ECO:0007669"/>
    <property type="project" value="UniProtKB-KW"/>
</dbReference>
<dbReference type="Proteomes" id="UP000251993">
    <property type="component" value="Chromosome"/>
</dbReference>
<dbReference type="PANTHER" id="PTHR41523:SF8">
    <property type="entry name" value="ETHYLENE RESPONSE SENSOR PROTEIN"/>
    <property type="match status" value="1"/>
</dbReference>
<feature type="signal peptide" evidence="9">
    <location>
        <begin position="1"/>
        <end position="19"/>
    </location>
</feature>
<dbReference type="Pfam" id="PF13181">
    <property type="entry name" value="TPR_8"/>
    <property type="match status" value="2"/>
</dbReference>
<dbReference type="GO" id="GO:0004673">
    <property type="term" value="F:protein histidine kinase activity"/>
    <property type="evidence" value="ECO:0007669"/>
    <property type="project" value="UniProtKB-EC"/>
</dbReference>
<keyword evidence="8" id="KW-1133">Transmembrane helix</keyword>
<dbReference type="InterPro" id="IPR011990">
    <property type="entry name" value="TPR-like_helical_dom_sf"/>
</dbReference>
<keyword evidence="8" id="KW-0812">Transmembrane</keyword>
<dbReference type="Pfam" id="PF02518">
    <property type="entry name" value="HATPase_c"/>
    <property type="match status" value="1"/>
</dbReference>
<keyword evidence="6" id="KW-0418">Kinase</keyword>
<dbReference type="Gene3D" id="1.25.40.10">
    <property type="entry name" value="Tetratricopeptide repeat domain"/>
    <property type="match status" value="2"/>
</dbReference>
<evidence type="ECO:0000256" key="8">
    <source>
        <dbReference type="SAM" id="Phobius"/>
    </source>
</evidence>
<protein>
    <recommendedName>
        <fullName evidence="2">histidine kinase</fullName>
        <ecNumber evidence="2">2.7.13.3</ecNumber>
    </recommendedName>
</protein>
<evidence type="ECO:0000256" key="9">
    <source>
        <dbReference type="SAM" id="SignalP"/>
    </source>
</evidence>
<dbReference type="KEGG" id="run:DR864_19265"/>
<dbReference type="Gene3D" id="3.30.450.20">
    <property type="entry name" value="PAS domain"/>
    <property type="match status" value="1"/>
</dbReference>
<dbReference type="AlphaFoldDB" id="A0A344TM54"/>
<evidence type="ECO:0000256" key="5">
    <source>
        <dbReference type="ARBA" id="ARBA00022741"/>
    </source>
</evidence>
<dbReference type="SMART" id="SM00028">
    <property type="entry name" value="TPR"/>
    <property type="match status" value="5"/>
</dbReference>
<dbReference type="OrthoDB" id="9767435at2"/>
<evidence type="ECO:0000256" key="2">
    <source>
        <dbReference type="ARBA" id="ARBA00012438"/>
    </source>
</evidence>
<dbReference type="InterPro" id="IPR036890">
    <property type="entry name" value="HATPase_C_sf"/>
</dbReference>
<dbReference type="RefSeq" id="WP_114068493.1">
    <property type="nucleotide sequence ID" value="NZ_CP030850.1"/>
</dbReference>
<dbReference type="Gene3D" id="3.30.565.10">
    <property type="entry name" value="Histidine kinase-like ATPase, C-terminal domain"/>
    <property type="match status" value="1"/>
</dbReference>
<feature type="domain" description="Histidine kinase" evidence="10">
    <location>
        <begin position="479"/>
        <end position="671"/>
    </location>
</feature>
<dbReference type="Pfam" id="PF07568">
    <property type="entry name" value="HisKA_2"/>
    <property type="match status" value="1"/>
</dbReference>
<dbReference type="InterPro" id="IPR011495">
    <property type="entry name" value="Sig_transdc_His_kin_sub2_dim/P"/>
</dbReference>
<dbReference type="SMART" id="SM00387">
    <property type="entry name" value="HATPase_c"/>
    <property type="match status" value="1"/>
</dbReference>
<name>A0A344TM54_9BACT</name>
<dbReference type="SUPFAM" id="SSF55874">
    <property type="entry name" value="ATPase domain of HSP90 chaperone/DNA topoisomerase II/histidine kinase"/>
    <property type="match status" value="1"/>
</dbReference>
<evidence type="ECO:0000256" key="7">
    <source>
        <dbReference type="ARBA" id="ARBA00022840"/>
    </source>
</evidence>
<dbReference type="InterPro" id="IPR019734">
    <property type="entry name" value="TPR_rpt"/>
</dbReference>
<sequence length="676" mass="77745">MNRLLIWACMSLFARTLWAQSVAVPDSLLRAPYDSLKIRSLANLSQNFIFSGHFDKASAYLQAAVKMNKTVRSKFCEADIISHYGLFYLHQHDTPKAVEHYLKAHELFDRHAFYRGAFLSIHKVGYAYFNEHEFNQAEKYYQKAHQYYLAHTAQLPKNFLAYVLESFAAVEGKRKNHAKALVFNEQALEIYKHENDEEAYFSGMYNYALKLAHLKRTDEAAARFREIAQYAKKAKDSYLEMYVQKGLCEVYLTINNPDEAIKVANYGITLSKNQSEQKEHQKDFHQFLSRAYEQKKDFAQALSYYQSAVALNDSVRDNEKKKAIAKIEAEFQTKQAREAAMINALNQRKIAETQQRFQIEQAEYLAMLNVQKEKQLAFIKAQSEVEKTRSIAEISTKYATEQKETKIQQLNSENQSKTRQMQWLAAGVGVLALLLGGMIFLYQKVQKQNITLATQRNQLTTQNQTISEQSNKLELMMKELHHRVKNNLQIVSSLLNLQTYNLEDKKAVQAIREGQQRIEAMSLIHQRLYQKEHLTTIDMQEYLSNLVESIMKTYGHTPEDFDLTLDIQERELDVELAMPIGLIVNELVTNSFKYAYQTTNAPSLTVSLKNDNGILLDVRDNGPGIDLTTWGGRKGSFGKKLIKSLSEQLGGEAQVQNDNGTWYHLHIPSTRLKTAA</sequence>
<accession>A0A344TM54</accession>
<evidence type="ECO:0000259" key="10">
    <source>
        <dbReference type="PROSITE" id="PS50109"/>
    </source>
</evidence>
<evidence type="ECO:0000313" key="12">
    <source>
        <dbReference type="Proteomes" id="UP000251993"/>
    </source>
</evidence>
<dbReference type="SUPFAM" id="SSF48452">
    <property type="entry name" value="TPR-like"/>
    <property type="match status" value="2"/>
</dbReference>
<evidence type="ECO:0000256" key="4">
    <source>
        <dbReference type="ARBA" id="ARBA00022679"/>
    </source>
</evidence>
<feature type="transmembrane region" description="Helical" evidence="8">
    <location>
        <begin position="423"/>
        <end position="442"/>
    </location>
</feature>
<evidence type="ECO:0000256" key="1">
    <source>
        <dbReference type="ARBA" id="ARBA00000085"/>
    </source>
</evidence>
<keyword evidence="12" id="KW-1185">Reference proteome</keyword>
<reference evidence="11 12" key="1">
    <citation type="submission" date="2018-07" db="EMBL/GenBank/DDBJ databases">
        <title>Genome sequencing of Runella.</title>
        <authorList>
            <person name="Baek M.-G."/>
            <person name="Yi H."/>
        </authorList>
    </citation>
    <scope>NUCLEOTIDE SEQUENCE [LARGE SCALE GENOMIC DNA]</scope>
    <source>
        <strain evidence="11 12">HYN0085</strain>
    </source>
</reference>
<evidence type="ECO:0000313" key="11">
    <source>
        <dbReference type="EMBL" id="AXE19725.1"/>
    </source>
</evidence>
<organism evidence="11 12">
    <name type="scientific">Runella rosea</name>
    <dbReference type="NCBI Taxonomy" id="2259595"/>
    <lineage>
        <taxon>Bacteria</taxon>
        <taxon>Pseudomonadati</taxon>
        <taxon>Bacteroidota</taxon>
        <taxon>Cytophagia</taxon>
        <taxon>Cytophagales</taxon>
        <taxon>Spirosomataceae</taxon>
        <taxon>Runella</taxon>
    </lineage>
</organism>
<feature type="chain" id="PRO_5016682840" description="histidine kinase" evidence="9">
    <location>
        <begin position="20"/>
        <end position="676"/>
    </location>
</feature>
<proteinExistence type="predicted"/>
<gene>
    <name evidence="11" type="ORF">DR864_19265</name>
</gene>
<dbReference type="EC" id="2.7.13.3" evidence="2"/>
<dbReference type="EMBL" id="CP030850">
    <property type="protein sequence ID" value="AXE19725.1"/>
    <property type="molecule type" value="Genomic_DNA"/>
</dbReference>
<keyword evidence="4" id="KW-0808">Transferase</keyword>
<keyword evidence="3" id="KW-0597">Phosphoprotein</keyword>
<dbReference type="PROSITE" id="PS50109">
    <property type="entry name" value="HIS_KIN"/>
    <property type="match status" value="1"/>
</dbReference>
<keyword evidence="7" id="KW-0067">ATP-binding</keyword>
<dbReference type="PANTHER" id="PTHR41523">
    <property type="entry name" value="TWO-COMPONENT SYSTEM SENSOR PROTEIN"/>
    <property type="match status" value="1"/>
</dbReference>
<evidence type="ECO:0000256" key="3">
    <source>
        <dbReference type="ARBA" id="ARBA00022553"/>
    </source>
</evidence>
<dbReference type="InterPro" id="IPR003594">
    <property type="entry name" value="HATPase_dom"/>
</dbReference>
<comment type="catalytic activity">
    <reaction evidence="1">
        <text>ATP + protein L-histidine = ADP + protein N-phospho-L-histidine.</text>
        <dbReference type="EC" id="2.7.13.3"/>
    </reaction>
</comment>
<keyword evidence="8" id="KW-0472">Membrane</keyword>
<keyword evidence="5" id="KW-0547">Nucleotide-binding</keyword>